<dbReference type="InterPro" id="IPR003594">
    <property type="entry name" value="HATPase_dom"/>
</dbReference>
<evidence type="ECO:0000313" key="4">
    <source>
        <dbReference type="Proteomes" id="UP001143480"/>
    </source>
</evidence>
<reference evidence="3" key="2">
    <citation type="submission" date="2023-01" db="EMBL/GenBank/DDBJ databases">
        <authorList>
            <person name="Sun Q."/>
            <person name="Evtushenko L."/>
        </authorList>
    </citation>
    <scope>NUCLEOTIDE SEQUENCE</scope>
    <source>
        <strain evidence="3">VKM Ac-1321</strain>
    </source>
</reference>
<dbReference type="CDD" id="cd16936">
    <property type="entry name" value="HATPase_RsbW-like"/>
    <property type="match status" value="1"/>
</dbReference>
<dbReference type="Gene3D" id="3.30.565.10">
    <property type="entry name" value="Histidine kinase-like ATPase, C-terminal domain"/>
    <property type="match status" value="1"/>
</dbReference>
<proteinExistence type="predicted"/>
<comment type="caution">
    <text evidence="3">The sequence shown here is derived from an EMBL/GenBank/DDBJ whole genome shotgun (WGS) entry which is preliminary data.</text>
</comment>
<dbReference type="GO" id="GO:0004674">
    <property type="term" value="F:protein serine/threonine kinase activity"/>
    <property type="evidence" value="ECO:0007669"/>
    <property type="project" value="UniProtKB-KW"/>
</dbReference>
<dbReference type="RefSeq" id="WP_261961447.1">
    <property type="nucleotide sequence ID" value="NZ_BAAAXA010000001.1"/>
</dbReference>
<evidence type="ECO:0000259" key="2">
    <source>
        <dbReference type="Pfam" id="PF13581"/>
    </source>
</evidence>
<dbReference type="PANTHER" id="PTHR35526:SF3">
    <property type="entry name" value="ANTI-SIGMA-F FACTOR RSBW"/>
    <property type="match status" value="1"/>
</dbReference>
<dbReference type="EMBL" id="BSFP01000033">
    <property type="protein sequence ID" value="GLL03399.1"/>
    <property type="molecule type" value="Genomic_DNA"/>
</dbReference>
<protein>
    <recommendedName>
        <fullName evidence="2">Histidine kinase/HSP90-like ATPase domain-containing protein</fullName>
    </recommendedName>
</protein>
<accession>A0A9W6KPY5</accession>
<organism evidence="3 4">
    <name type="scientific">Dactylosporangium matsuzakiense</name>
    <dbReference type="NCBI Taxonomy" id="53360"/>
    <lineage>
        <taxon>Bacteria</taxon>
        <taxon>Bacillati</taxon>
        <taxon>Actinomycetota</taxon>
        <taxon>Actinomycetes</taxon>
        <taxon>Micromonosporales</taxon>
        <taxon>Micromonosporaceae</taxon>
        <taxon>Dactylosporangium</taxon>
    </lineage>
</organism>
<name>A0A9W6KPY5_9ACTN</name>
<keyword evidence="1" id="KW-0808">Transferase</keyword>
<dbReference type="InterPro" id="IPR036890">
    <property type="entry name" value="HATPase_C_sf"/>
</dbReference>
<keyword evidence="1" id="KW-0418">Kinase</keyword>
<reference evidence="3" key="1">
    <citation type="journal article" date="2014" name="Int. J. Syst. Evol. Microbiol.">
        <title>Complete genome sequence of Corynebacterium casei LMG S-19264T (=DSM 44701T), isolated from a smear-ripened cheese.</title>
        <authorList>
            <consortium name="US DOE Joint Genome Institute (JGI-PGF)"/>
            <person name="Walter F."/>
            <person name="Albersmeier A."/>
            <person name="Kalinowski J."/>
            <person name="Ruckert C."/>
        </authorList>
    </citation>
    <scope>NUCLEOTIDE SEQUENCE</scope>
    <source>
        <strain evidence="3">VKM Ac-1321</strain>
    </source>
</reference>
<dbReference type="SUPFAM" id="SSF55874">
    <property type="entry name" value="ATPase domain of HSP90 chaperone/DNA topoisomerase II/histidine kinase"/>
    <property type="match status" value="1"/>
</dbReference>
<gene>
    <name evidence="3" type="ORF">GCM10017581_051440</name>
</gene>
<keyword evidence="1" id="KW-0723">Serine/threonine-protein kinase</keyword>
<keyword evidence="4" id="KW-1185">Reference proteome</keyword>
<dbReference type="PANTHER" id="PTHR35526">
    <property type="entry name" value="ANTI-SIGMA-F FACTOR RSBW-RELATED"/>
    <property type="match status" value="1"/>
</dbReference>
<dbReference type="InterPro" id="IPR050267">
    <property type="entry name" value="Anti-sigma-factor_SerPK"/>
</dbReference>
<evidence type="ECO:0000256" key="1">
    <source>
        <dbReference type="ARBA" id="ARBA00022527"/>
    </source>
</evidence>
<evidence type="ECO:0000313" key="3">
    <source>
        <dbReference type="EMBL" id="GLL03399.1"/>
    </source>
</evidence>
<dbReference type="Pfam" id="PF13581">
    <property type="entry name" value="HATPase_c_2"/>
    <property type="match status" value="1"/>
</dbReference>
<sequence length="151" mass="15712">MHLTATALLPPGLSSLGLARELLDALLDLASAHEHCRTELGVVITEACANAVQHGENAMVEVAVVIDRDNCAIEVRNRGRTPTAGQVTAAPPAPDRVHGRGLPLIAALTDTATFVRAAAGQVVLRMTRRLPPLAPAGSAQPHRGHPPAPES</sequence>
<feature type="domain" description="Histidine kinase/HSP90-like ATPase" evidence="2">
    <location>
        <begin position="13"/>
        <end position="127"/>
    </location>
</feature>
<dbReference type="AlphaFoldDB" id="A0A9W6KPY5"/>
<dbReference type="Proteomes" id="UP001143480">
    <property type="component" value="Unassembled WGS sequence"/>
</dbReference>